<name>A0A0N8VKZ4_9ARCH</name>
<sequence length="436" mass="50962">MNYLIVTNSCPFSHDKQGNKIVTTSNVGGVATALKSMLEKFGGTWICWGRGSADENFCEEKYNNYTLKRIMLTRRERQGFYEEYSNGVLWPLFHYFRDKIKFMPVSYKIYNEVNKKFAKEISQNIENNSVIWINDYQLTMVPFHLRQMGIKNKIIFTWHIPWVSKEFYSILPEGRDIIQSLSMSDVLTFHTKLYTNNFTETYRFLFNEKPHSKVYSIPLGIDTSFFSYERARKIKYDGIANKKIIFSIDRLDYTKGLINRVLAIERMLKKFPELAGKFVYVMNVTPSRTNVPEYIKMKKEIEMTVGRVNGEFSTMSWTPIIYMYRKIKDSTLLSYYKIADVALITPLIDGLNLVSKEFISVTRKGVLIISKFAGSACYLNDALHVNPYNLDEIADAIVTAINMDEGEKYDRLQKLKMEVQKKDSTWWYKKIISKVA</sequence>
<dbReference type="InterPro" id="IPR001830">
    <property type="entry name" value="Glyco_trans_20"/>
</dbReference>
<proteinExistence type="predicted"/>
<evidence type="ECO:0000313" key="1">
    <source>
        <dbReference type="EMBL" id="KQB35092.1"/>
    </source>
</evidence>
<dbReference type="GO" id="GO:0005992">
    <property type="term" value="P:trehalose biosynthetic process"/>
    <property type="evidence" value="ECO:0007669"/>
    <property type="project" value="InterPro"/>
</dbReference>
<dbReference type="PANTHER" id="PTHR10788">
    <property type="entry name" value="TREHALOSE-6-PHOSPHATE SYNTHASE"/>
    <property type="match status" value="1"/>
</dbReference>
<dbReference type="Gene3D" id="3.40.50.2000">
    <property type="entry name" value="Glycogen Phosphorylase B"/>
    <property type="match status" value="2"/>
</dbReference>
<dbReference type="PANTHER" id="PTHR10788:SF106">
    <property type="entry name" value="BCDNA.GH08860"/>
    <property type="match status" value="1"/>
</dbReference>
<dbReference type="InParanoid" id="A0A0N8VKZ4"/>
<keyword evidence="2" id="KW-1185">Reference proteome</keyword>
<organism evidence="1 2">
    <name type="scientific">Acidiplasma cupricumulans</name>
    <dbReference type="NCBI Taxonomy" id="312540"/>
    <lineage>
        <taxon>Archaea</taxon>
        <taxon>Methanobacteriati</taxon>
        <taxon>Thermoplasmatota</taxon>
        <taxon>Thermoplasmata</taxon>
        <taxon>Thermoplasmatales</taxon>
        <taxon>Ferroplasmaceae</taxon>
        <taxon>Acidiplasma</taxon>
    </lineage>
</organism>
<accession>A0A0N8VKZ4</accession>
<dbReference type="EMBL" id="LKBH01000186">
    <property type="protein sequence ID" value="KQB35092.1"/>
    <property type="molecule type" value="Genomic_DNA"/>
</dbReference>
<dbReference type="GO" id="GO:0004805">
    <property type="term" value="F:trehalose-phosphatase activity"/>
    <property type="evidence" value="ECO:0007669"/>
    <property type="project" value="TreeGrafter"/>
</dbReference>
<dbReference type="SUPFAM" id="SSF53756">
    <property type="entry name" value="UDP-Glycosyltransferase/glycogen phosphorylase"/>
    <property type="match status" value="1"/>
</dbReference>
<gene>
    <name evidence="1" type="ORF">AOG55_07915</name>
</gene>
<dbReference type="GO" id="GO:0005829">
    <property type="term" value="C:cytosol"/>
    <property type="evidence" value="ECO:0007669"/>
    <property type="project" value="TreeGrafter"/>
</dbReference>
<dbReference type="CDD" id="cd03788">
    <property type="entry name" value="GT20_TPS"/>
    <property type="match status" value="1"/>
</dbReference>
<dbReference type="RefSeq" id="WP_055041011.1">
    <property type="nucleotide sequence ID" value="NZ_LKBH01000186.1"/>
</dbReference>
<reference evidence="1 2" key="1">
    <citation type="submission" date="2015-09" db="EMBL/GenBank/DDBJ databases">
        <title>Heavy metals and arsenic resistance mechanisms in polyextremophilic archaea of the family Ferroplasmaceae.</title>
        <authorList>
            <person name="Bulaev A.G."/>
            <person name="Kanygina A.V."/>
        </authorList>
    </citation>
    <scope>NUCLEOTIDE SEQUENCE [LARGE SCALE GENOMIC DNA]</scope>
    <source>
        <strain evidence="1 2">BH2</strain>
    </source>
</reference>
<dbReference type="GO" id="GO:0003825">
    <property type="term" value="F:alpha,alpha-trehalose-phosphate synthase (UDP-forming) activity"/>
    <property type="evidence" value="ECO:0007669"/>
    <property type="project" value="TreeGrafter"/>
</dbReference>
<evidence type="ECO:0000313" key="2">
    <source>
        <dbReference type="Proteomes" id="UP000050301"/>
    </source>
</evidence>
<comment type="caution">
    <text evidence="1">The sequence shown here is derived from an EMBL/GenBank/DDBJ whole genome shotgun (WGS) entry which is preliminary data.</text>
</comment>
<dbReference type="Pfam" id="PF00982">
    <property type="entry name" value="Glyco_transf_20"/>
    <property type="match status" value="1"/>
</dbReference>
<dbReference type="AlphaFoldDB" id="A0A0N8VKZ4"/>
<protein>
    <submittedName>
        <fullName evidence="1">Trehalose-6-phosphate synthase</fullName>
    </submittedName>
</protein>
<dbReference type="Proteomes" id="UP000050301">
    <property type="component" value="Unassembled WGS sequence"/>
</dbReference>